<evidence type="ECO:0000313" key="2">
    <source>
        <dbReference type="Proteomes" id="UP000756132"/>
    </source>
</evidence>
<name>A0A9Q8LDX2_PASFU</name>
<evidence type="ECO:0000313" key="1">
    <source>
        <dbReference type="EMBL" id="UJO14903.1"/>
    </source>
</evidence>
<organism evidence="1 2">
    <name type="scientific">Passalora fulva</name>
    <name type="common">Tomato leaf mold</name>
    <name type="synonym">Cladosporium fulvum</name>
    <dbReference type="NCBI Taxonomy" id="5499"/>
    <lineage>
        <taxon>Eukaryota</taxon>
        <taxon>Fungi</taxon>
        <taxon>Dikarya</taxon>
        <taxon>Ascomycota</taxon>
        <taxon>Pezizomycotina</taxon>
        <taxon>Dothideomycetes</taxon>
        <taxon>Dothideomycetidae</taxon>
        <taxon>Mycosphaerellales</taxon>
        <taxon>Mycosphaerellaceae</taxon>
        <taxon>Fulvia</taxon>
    </lineage>
</organism>
<reference evidence="1" key="2">
    <citation type="journal article" date="2022" name="Microb. Genom.">
        <title>A chromosome-scale genome assembly of the tomato pathogen Cladosporium fulvum reveals a compartmentalized genome architecture and the presence of a dispensable chromosome.</title>
        <authorList>
            <person name="Zaccaron A.Z."/>
            <person name="Chen L.H."/>
            <person name="Samaras A."/>
            <person name="Stergiopoulos I."/>
        </authorList>
    </citation>
    <scope>NUCLEOTIDE SEQUENCE</scope>
    <source>
        <strain evidence="1">Race5_Kim</strain>
    </source>
</reference>
<dbReference type="AlphaFoldDB" id="A0A9Q8LDX2"/>
<gene>
    <name evidence="1" type="ORF">CLAFUR5_08506</name>
</gene>
<dbReference type="GeneID" id="71988384"/>
<dbReference type="OrthoDB" id="5314997at2759"/>
<accession>A0A9Q8LDX2</accession>
<dbReference type="RefSeq" id="XP_047759269.1">
    <property type="nucleotide sequence ID" value="XM_047907654.1"/>
</dbReference>
<keyword evidence="2" id="KW-1185">Reference proteome</keyword>
<dbReference type="Proteomes" id="UP000756132">
    <property type="component" value="Chromosome 3"/>
</dbReference>
<dbReference type="KEGG" id="ffu:CLAFUR5_08506"/>
<protein>
    <submittedName>
        <fullName evidence="1">Uncharacterized protein</fullName>
    </submittedName>
</protein>
<sequence>MAQKRPFRFLDLPREMRDMVYALLTADHDDIAEDKDDLDGRIIASLKCGPIVALLGVQRQFSLEYAEQIRRFSSLQIVDAHACCAKLSSLPNNVFDFVTKAECILLACYIGPQGHGTTCSMRRHIQQHHDWTQKLQGSLQQPLAISINLYLSGLHQVYDTRSSAPDHDLRECLKGLVEVNGIQQMVVRCSAAASTGPWDAA</sequence>
<proteinExistence type="predicted"/>
<dbReference type="EMBL" id="CP090165">
    <property type="protein sequence ID" value="UJO14903.1"/>
    <property type="molecule type" value="Genomic_DNA"/>
</dbReference>
<reference evidence="1" key="1">
    <citation type="submission" date="2021-12" db="EMBL/GenBank/DDBJ databases">
        <authorList>
            <person name="Zaccaron A."/>
            <person name="Stergiopoulos I."/>
        </authorList>
    </citation>
    <scope>NUCLEOTIDE SEQUENCE</scope>
    <source>
        <strain evidence="1">Race5_Kim</strain>
    </source>
</reference>